<dbReference type="InterPro" id="IPR000719">
    <property type="entry name" value="Prot_kinase_dom"/>
</dbReference>
<dbReference type="PROSITE" id="PS01351">
    <property type="entry name" value="MAPK"/>
    <property type="match status" value="1"/>
</dbReference>
<name>A0A4Y3KA39_CELUD</name>
<dbReference type="Proteomes" id="UP000315842">
    <property type="component" value="Unassembled WGS sequence"/>
</dbReference>
<feature type="domain" description="Protein kinase" evidence="8">
    <location>
        <begin position="17"/>
        <end position="330"/>
    </location>
</feature>
<dbReference type="AlphaFoldDB" id="A0A4Y3KA39"/>
<protein>
    <recommendedName>
        <fullName evidence="1">non-specific serine/threonine protein kinase</fullName>
        <ecNumber evidence="1">2.7.11.1</ecNumber>
    </recommendedName>
</protein>
<evidence type="ECO:0000256" key="5">
    <source>
        <dbReference type="ARBA" id="ARBA00022777"/>
    </source>
</evidence>
<dbReference type="Gene3D" id="1.10.510.10">
    <property type="entry name" value="Transferase(Phosphotransferase) domain 1"/>
    <property type="match status" value="1"/>
</dbReference>
<dbReference type="PROSITE" id="PS00107">
    <property type="entry name" value="PROTEIN_KINASE_ATP"/>
    <property type="match status" value="1"/>
</dbReference>
<evidence type="ECO:0000256" key="1">
    <source>
        <dbReference type="ARBA" id="ARBA00012513"/>
    </source>
</evidence>
<proteinExistence type="predicted"/>
<dbReference type="EC" id="2.7.11.1" evidence="1"/>
<keyword evidence="2" id="KW-0723">Serine/threonine-protein kinase</keyword>
<gene>
    <name evidence="9" type="ORF">CUD01_17850</name>
</gene>
<evidence type="ECO:0000256" key="4">
    <source>
        <dbReference type="ARBA" id="ARBA00022741"/>
    </source>
</evidence>
<dbReference type="Pfam" id="PF00069">
    <property type="entry name" value="Pkinase"/>
    <property type="match status" value="1"/>
</dbReference>
<feature type="binding site" evidence="7">
    <location>
        <position position="46"/>
    </location>
    <ligand>
        <name>ATP</name>
        <dbReference type="ChEBI" id="CHEBI:30616"/>
    </ligand>
</feature>
<dbReference type="RefSeq" id="WP_141320455.1">
    <property type="nucleotide sequence ID" value="NZ_BJLP01000027.1"/>
</dbReference>
<keyword evidence="10" id="KW-1185">Reference proteome</keyword>
<sequence>MGSEADLFVGRTLSGRWHVVKEIGGGGFGMVFAAQDLVDGREVAVKMLRLTSSSDPAARTEFDDEARFLERLRECNCVVDLLDKGEDIQILSAEGPSGKVDIPWNFRFMVLELADGCLTQLLLLDEATFAWRERLGVFRDVVKGVHQMHLKQVVDRDLKSENVLVFATSGSAVAAKVADLGRARLMTEPPRFQSGEYLVGRGDLRFAAPELLWHQGHDSDFDWRAVDLYHLGSVLFELGTGVGITSSVLPDSLAILQTMYTRPDAERAASFRRSLPELADRYELAADLFVAAAPAAIRPQLASLLRQLVNPSPPQRFPKVQGVSDTRPGLGWLLRRIDVLVLTLVNADREARRQLLRKATS</sequence>
<accession>A0A4Y3KA39</accession>
<evidence type="ECO:0000313" key="10">
    <source>
        <dbReference type="Proteomes" id="UP000315842"/>
    </source>
</evidence>
<dbReference type="SUPFAM" id="SSF56112">
    <property type="entry name" value="Protein kinase-like (PK-like)"/>
    <property type="match status" value="1"/>
</dbReference>
<dbReference type="PROSITE" id="PS50011">
    <property type="entry name" value="PROTEIN_KINASE_DOM"/>
    <property type="match status" value="1"/>
</dbReference>
<dbReference type="EMBL" id="BJLP01000027">
    <property type="protein sequence ID" value="GEA81341.1"/>
    <property type="molecule type" value="Genomic_DNA"/>
</dbReference>
<keyword evidence="5" id="KW-0418">Kinase</keyword>
<evidence type="ECO:0000256" key="6">
    <source>
        <dbReference type="ARBA" id="ARBA00022840"/>
    </source>
</evidence>
<dbReference type="InterPro" id="IPR017441">
    <property type="entry name" value="Protein_kinase_ATP_BS"/>
</dbReference>
<evidence type="ECO:0000256" key="3">
    <source>
        <dbReference type="ARBA" id="ARBA00022679"/>
    </source>
</evidence>
<dbReference type="SMART" id="SM00220">
    <property type="entry name" value="S_TKc"/>
    <property type="match status" value="1"/>
</dbReference>
<keyword evidence="4 7" id="KW-0547">Nucleotide-binding</keyword>
<keyword evidence="6 7" id="KW-0067">ATP-binding</keyword>
<evidence type="ECO:0000256" key="2">
    <source>
        <dbReference type="ARBA" id="ARBA00022527"/>
    </source>
</evidence>
<dbReference type="InterPro" id="IPR003527">
    <property type="entry name" value="MAP_kinase_CS"/>
</dbReference>
<evidence type="ECO:0000313" key="9">
    <source>
        <dbReference type="EMBL" id="GEA81341.1"/>
    </source>
</evidence>
<evidence type="ECO:0000256" key="7">
    <source>
        <dbReference type="PROSITE-ProRule" id="PRU10141"/>
    </source>
</evidence>
<organism evidence="9 10">
    <name type="scientific">Cellulomonas uda</name>
    <dbReference type="NCBI Taxonomy" id="1714"/>
    <lineage>
        <taxon>Bacteria</taxon>
        <taxon>Bacillati</taxon>
        <taxon>Actinomycetota</taxon>
        <taxon>Actinomycetes</taxon>
        <taxon>Micrococcales</taxon>
        <taxon>Cellulomonadaceae</taxon>
        <taxon>Cellulomonas</taxon>
    </lineage>
</organism>
<dbReference type="PANTHER" id="PTHR43289:SF6">
    <property type="entry name" value="SERINE_THREONINE-PROTEIN KINASE NEKL-3"/>
    <property type="match status" value="1"/>
</dbReference>
<comment type="caution">
    <text evidence="9">The sequence shown here is derived from an EMBL/GenBank/DDBJ whole genome shotgun (WGS) entry which is preliminary data.</text>
</comment>
<dbReference type="GO" id="GO:0004674">
    <property type="term" value="F:protein serine/threonine kinase activity"/>
    <property type="evidence" value="ECO:0007669"/>
    <property type="project" value="UniProtKB-KW"/>
</dbReference>
<dbReference type="Gene3D" id="3.30.200.20">
    <property type="entry name" value="Phosphorylase Kinase, domain 1"/>
    <property type="match status" value="1"/>
</dbReference>
<reference evidence="9 10" key="1">
    <citation type="submission" date="2019-06" db="EMBL/GenBank/DDBJ databases">
        <title>Whole genome shotgun sequence of Cellulomonas uda NBRC 3747.</title>
        <authorList>
            <person name="Hosoyama A."/>
            <person name="Uohara A."/>
            <person name="Ohji S."/>
            <person name="Ichikawa N."/>
        </authorList>
    </citation>
    <scope>NUCLEOTIDE SEQUENCE [LARGE SCALE GENOMIC DNA]</scope>
    <source>
        <strain evidence="9 10">NBRC 3747</strain>
    </source>
</reference>
<dbReference type="GO" id="GO:0005524">
    <property type="term" value="F:ATP binding"/>
    <property type="evidence" value="ECO:0007669"/>
    <property type="project" value="UniProtKB-UniRule"/>
</dbReference>
<dbReference type="InterPro" id="IPR011009">
    <property type="entry name" value="Kinase-like_dom_sf"/>
</dbReference>
<keyword evidence="3" id="KW-0808">Transferase</keyword>
<dbReference type="PANTHER" id="PTHR43289">
    <property type="entry name" value="MITOGEN-ACTIVATED PROTEIN KINASE KINASE KINASE 20-RELATED"/>
    <property type="match status" value="1"/>
</dbReference>
<evidence type="ECO:0000259" key="8">
    <source>
        <dbReference type="PROSITE" id="PS50011"/>
    </source>
</evidence>